<feature type="coiled-coil region" evidence="1">
    <location>
        <begin position="10"/>
        <end position="44"/>
    </location>
</feature>
<comment type="caution">
    <text evidence="2">The sequence shown here is derived from an EMBL/GenBank/DDBJ whole genome shotgun (WGS) entry which is preliminary data.</text>
</comment>
<dbReference type="Proteomes" id="UP000276133">
    <property type="component" value="Unassembled WGS sequence"/>
</dbReference>
<keyword evidence="3" id="KW-1185">Reference proteome</keyword>
<evidence type="ECO:0000256" key="1">
    <source>
        <dbReference type="SAM" id="Coils"/>
    </source>
</evidence>
<proteinExistence type="predicted"/>
<gene>
    <name evidence="2" type="ORF">BpHYR1_039837</name>
</gene>
<dbReference type="EMBL" id="REGN01001834">
    <property type="protein sequence ID" value="RNA32179.1"/>
    <property type="molecule type" value="Genomic_DNA"/>
</dbReference>
<organism evidence="2 3">
    <name type="scientific">Brachionus plicatilis</name>
    <name type="common">Marine rotifer</name>
    <name type="synonym">Brachionus muelleri</name>
    <dbReference type="NCBI Taxonomy" id="10195"/>
    <lineage>
        <taxon>Eukaryota</taxon>
        <taxon>Metazoa</taxon>
        <taxon>Spiralia</taxon>
        <taxon>Gnathifera</taxon>
        <taxon>Rotifera</taxon>
        <taxon>Eurotatoria</taxon>
        <taxon>Monogononta</taxon>
        <taxon>Pseudotrocha</taxon>
        <taxon>Ploima</taxon>
        <taxon>Brachionidae</taxon>
        <taxon>Brachionus</taxon>
    </lineage>
</organism>
<accession>A0A3M7S904</accession>
<reference evidence="2 3" key="1">
    <citation type="journal article" date="2018" name="Sci. Rep.">
        <title>Genomic signatures of local adaptation to the degree of environmental predictability in rotifers.</title>
        <authorList>
            <person name="Franch-Gras L."/>
            <person name="Hahn C."/>
            <person name="Garcia-Roger E.M."/>
            <person name="Carmona M.J."/>
            <person name="Serra M."/>
            <person name="Gomez A."/>
        </authorList>
    </citation>
    <scope>NUCLEOTIDE SEQUENCE [LARGE SCALE GENOMIC DNA]</scope>
    <source>
        <strain evidence="2">HYR1</strain>
    </source>
</reference>
<protein>
    <submittedName>
        <fullName evidence="2">Uncharacterized protein</fullName>
    </submittedName>
</protein>
<sequence length="129" mass="14888">MAIFLEKSQFDQFMQQFQALVVRVEALEEENSNLKSELSKKEEHPKVLPSFASLIKNEKNNEFENVLIAICSKELKKKEKKEKNVIITGLPQATIKEDKIDDKEEEKLLTEILIILETEMKKGLGVLLE</sequence>
<keyword evidence="1" id="KW-0175">Coiled coil</keyword>
<evidence type="ECO:0000313" key="2">
    <source>
        <dbReference type="EMBL" id="RNA32179.1"/>
    </source>
</evidence>
<name>A0A3M7S904_BRAPC</name>
<dbReference type="AlphaFoldDB" id="A0A3M7S904"/>
<evidence type="ECO:0000313" key="3">
    <source>
        <dbReference type="Proteomes" id="UP000276133"/>
    </source>
</evidence>